<gene>
    <name evidence="3" type="ORF">H9950_03150</name>
</gene>
<dbReference type="PANTHER" id="PTHR12526">
    <property type="entry name" value="GLYCOSYLTRANSFERASE"/>
    <property type="match status" value="1"/>
</dbReference>
<feature type="domain" description="Glycosyltransferase subfamily 4-like N-terminal" evidence="2">
    <location>
        <begin position="17"/>
        <end position="199"/>
    </location>
</feature>
<proteinExistence type="predicted"/>
<accession>A0A9D2KUM8</accession>
<dbReference type="InterPro" id="IPR001296">
    <property type="entry name" value="Glyco_trans_1"/>
</dbReference>
<feature type="domain" description="Glycosyl transferase family 1" evidence="1">
    <location>
        <begin position="218"/>
        <end position="377"/>
    </location>
</feature>
<dbReference type="Pfam" id="PF13579">
    <property type="entry name" value="Glyco_trans_4_4"/>
    <property type="match status" value="1"/>
</dbReference>
<dbReference type="AlphaFoldDB" id="A0A9D2KUM8"/>
<dbReference type="Gene3D" id="3.40.50.2000">
    <property type="entry name" value="Glycogen Phosphorylase B"/>
    <property type="match status" value="2"/>
</dbReference>
<dbReference type="GO" id="GO:0016757">
    <property type="term" value="F:glycosyltransferase activity"/>
    <property type="evidence" value="ECO:0007669"/>
    <property type="project" value="UniProtKB-ARBA"/>
</dbReference>
<evidence type="ECO:0000313" key="4">
    <source>
        <dbReference type="Proteomes" id="UP000823862"/>
    </source>
</evidence>
<evidence type="ECO:0000259" key="1">
    <source>
        <dbReference type="Pfam" id="PF00534"/>
    </source>
</evidence>
<dbReference type="SUPFAM" id="SSF53756">
    <property type="entry name" value="UDP-Glycosyltransferase/glycogen phosphorylase"/>
    <property type="match status" value="1"/>
</dbReference>
<dbReference type="Proteomes" id="UP000823862">
    <property type="component" value="Unassembled WGS sequence"/>
</dbReference>
<protein>
    <submittedName>
        <fullName evidence="3">Glycosyltransferase family 4 protein</fullName>
    </submittedName>
</protein>
<reference evidence="3" key="2">
    <citation type="submission" date="2021-04" db="EMBL/GenBank/DDBJ databases">
        <authorList>
            <person name="Gilroy R."/>
        </authorList>
    </citation>
    <scope>NUCLEOTIDE SEQUENCE</scope>
    <source>
        <strain evidence="3">ChiHjej12B11-9795</strain>
    </source>
</reference>
<name>A0A9D2KUM8_9BACE</name>
<sequence>MRCLLLTSHFYPESFRCNDIAFELVRRGYEVTVLTAIPDYPQGKFYKGYSLFKRRCEQIQGVKVIRVPIIPRGKGKAVRMVLNYASGTFFQLLYALWHALFHRYDCIFVHQLSPAFIGLPGVLVKKIQRIPMDLWILDMWPQSLAAGGIRNPFVYKQIDAMMDFIYRNSAIIHISSLGFRKLLRERNVPDEKIVYLPNWSDDSIINTRSVDIPELPQGFIIMFAGNLGEAQNLENVLKAASLLKEHKMIHWVFLGDGRKKPWMEHYVAENHLEDTVHLMGRYPIDAMPEFFKKADVMLVSLADELVFNLTLPAKVQAYMSCAKPIVAMLNGEGQEIVKDAGCGWCVGATDVEGLAREVLSICRISNEQLKAIGQNGYDYYMKHFHKDICMDIVDSALKQLTLNKLEHE</sequence>
<evidence type="ECO:0000259" key="2">
    <source>
        <dbReference type="Pfam" id="PF13579"/>
    </source>
</evidence>
<reference evidence="3" key="1">
    <citation type="journal article" date="2021" name="PeerJ">
        <title>Extensive microbial diversity within the chicken gut microbiome revealed by metagenomics and culture.</title>
        <authorList>
            <person name="Gilroy R."/>
            <person name="Ravi A."/>
            <person name="Getino M."/>
            <person name="Pursley I."/>
            <person name="Horton D.L."/>
            <person name="Alikhan N.F."/>
            <person name="Baker D."/>
            <person name="Gharbi K."/>
            <person name="Hall N."/>
            <person name="Watson M."/>
            <person name="Adriaenssens E.M."/>
            <person name="Foster-Nyarko E."/>
            <person name="Jarju S."/>
            <person name="Secka A."/>
            <person name="Antonio M."/>
            <person name="Oren A."/>
            <person name="Chaudhuri R.R."/>
            <person name="La Ragione R."/>
            <person name="Hildebrand F."/>
            <person name="Pallen M.J."/>
        </authorList>
    </citation>
    <scope>NUCLEOTIDE SEQUENCE</scope>
    <source>
        <strain evidence="3">ChiHjej12B11-9795</strain>
    </source>
</reference>
<dbReference type="CDD" id="cd03794">
    <property type="entry name" value="GT4_WbuB-like"/>
    <property type="match status" value="1"/>
</dbReference>
<dbReference type="Pfam" id="PF00534">
    <property type="entry name" value="Glycos_transf_1"/>
    <property type="match status" value="1"/>
</dbReference>
<comment type="caution">
    <text evidence="3">The sequence shown here is derived from an EMBL/GenBank/DDBJ whole genome shotgun (WGS) entry which is preliminary data.</text>
</comment>
<organism evidence="3 4">
    <name type="scientific">Candidatus Bacteroides avicola</name>
    <dbReference type="NCBI Taxonomy" id="2838468"/>
    <lineage>
        <taxon>Bacteria</taxon>
        <taxon>Pseudomonadati</taxon>
        <taxon>Bacteroidota</taxon>
        <taxon>Bacteroidia</taxon>
        <taxon>Bacteroidales</taxon>
        <taxon>Bacteroidaceae</taxon>
        <taxon>Bacteroides</taxon>
    </lineage>
</organism>
<dbReference type="InterPro" id="IPR028098">
    <property type="entry name" value="Glyco_trans_4-like_N"/>
</dbReference>
<dbReference type="EMBL" id="DWZI01000017">
    <property type="protein sequence ID" value="HJA85188.1"/>
    <property type="molecule type" value="Genomic_DNA"/>
</dbReference>
<evidence type="ECO:0000313" key="3">
    <source>
        <dbReference type="EMBL" id="HJA85188.1"/>
    </source>
</evidence>